<evidence type="ECO:0000256" key="5">
    <source>
        <dbReference type="HAMAP-Rule" id="MF_00149"/>
    </source>
</evidence>
<dbReference type="InterPro" id="IPR038973">
    <property type="entry name" value="MutL/Mlh/Pms-like"/>
</dbReference>
<dbReference type="SUPFAM" id="SSF54211">
    <property type="entry name" value="Ribosomal protein S5 domain 2-like"/>
    <property type="match status" value="1"/>
</dbReference>
<dbReference type="CDD" id="cd16926">
    <property type="entry name" value="HATPase_MutL-MLH-PMS-like"/>
    <property type="match status" value="1"/>
</dbReference>
<protein>
    <recommendedName>
        <fullName evidence="2 5">DNA mismatch repair protein MutL</fullName>
    </recommendedName>
</protein>
<reference evidence="9 10" key="1">
    <citation type="submission" date="2017-01" db="EMBL/GenBank/DDBJ databases">
        <title>Deconstructing symbiosis and pathogenesis requirements using a combined genomic-metabolomic approach.</title>
        <authorList>
            <person name="Tobias N.J."/>
            <person name="Wolff H."/>
            <person name="Djahanschiri B."/>
            <person name="Ebersberger I."/>
            <person name="Bode H.B."/>
        </authorList>
    </citation>
    <scope>NUCLEOTIDE SEQUENCE [LARGE SCALE GENOMIC DNA]</scope>
    <source>
        <strain evidence="9 10">DSM 4764</strain>
    </source>
</reference>
<dbReference type="Gene3D" id="3.30.230.10">
    <property type="match status" value="1"/>
</dbReference>
<evidence type="ECO:0000313" key="10">
    <source>
        <dbReference type="Proteomes" id="UP000194204"/>
    </source>
</evidence>
<dbReference type="STRING" id="40578.Xbed_01068"/>
<dbReference type="InterPro" id="IPR014790">
    <property type="entry name" value="MutL_C"/>
</dbReference>
<gene>
    <name evidence="5" type="primary">mutL</name>
    <name evidence="9" type="ORF">Xbed_01068</name>
</gene>
<dbReference type="RefSeq" id="WP_086111887.1">
    <property type="nucleotide sequence ID" value="NZ_CAWNHF010000167.1"/>
</dbReference>
<dbReference type="EMBL" id="MUBK01000006">
    <property type="protein sequence ID" value="OTA20815.1"/>
    <property type="molecule type" value="Genomic_DNA"/>
</dbReference>
<dbReference type="NCBIfam" id="TIGR00585">
    <property type="entry name" value="mutl"/>
    <property type="match status" value="1"/>
</dbReference>
<dbReference type="NCBIfam" id="NF000948">
    <property type="entry name" value="PRK00095.1-1"/>
    <property type="match status" value="1"/>
</dbReference>
<dbReference type="Pfam" id="PF13589">
    <property type="entry name" value="HATPase_c_3"/>
    <property type="match status" value="1"/>
</dbReference>
<dbReference type="SUPFAM" id="SSF118116">
    <property type="entry name" value="DNA mismatch repair protein MutL"/>
    <property type="match status" value="1"/>
</dbReference>
<dbReference type="Pfam" id="PF01119">
    <property type="entry name" value="DNA_mis_repair"/>
    <property type="match status" value="1"/>
</dbReference>
<comment type="similarity">
    <text evidence="1 5">Belongs to the DNA mismatch repair MutL/HexB family.</text>
</comment>
<dbReference type="GO" id="GO:0030983">
    <property type="term" value="F:mismatched DNA binding"/>
    <property type="evidence" value="ECO:0007669"/>
    <property type="project" value="InterPro"/>
</dbReference>
<dbReference type="InterPro" id="IPR002099">
    <property type="entry name" value="MutL/Mlh/PMS"/>
</dbReference>
<dbReference type="GO" id="GO:0005524">
    <property type="term" value="F:ATP binding"/>
    <property type="evidence" value="ECO:0007669"/>
    <property type="project" value="InterPro"/>
</dbReference>
<dbReference type="GO" id="GO:0140664">
    <property type="term" value="F:ATP-dependent DNA damage sensor activity"/>
    <property type="evidence" value="ECO:0007669"/>
    <property type="project" value="InterPro"/>
</dbReference>
<dbReference type="GO" id="GO:0006298">
    <property type="term" value="P:mismatch repair"/>
    <property type="evidence" value="ECO:0007669"/>
    <property type="project" value="UniProtKB-UniRule"/>
</dbReference>
<dbReference type="InterPro" id="IPR014721">
    <property type="entry name" value="Ribsml_uS5_D2-typ_fold_subgr"/>
</dbReference>
<dbReference type="PROSITE" id="PS00058">
    <property type="entry name" value="DNA_MISMATCH_REPAIR_1"/>
    <property type="match status" value="1"/>
</dbReference>
<dbReference type="InterPro" id="IPR037198">
    <property type="entry name" value="MutL_C_sf"/>
</dbReference>
<dbReference type="InterPro" id="IPR036890">
    <property type="entry name" value="HATPase_C_sf"/>
</dbReference>
<dbReference type="Pfam" id="PF08676">
    <property type="entry name" value="MutL_C"/>
    <property type="match status" value="1"/>
</dbReference>
<dbReference type="InterPro" id="IPR020568">
    <property type="entry name" value="Ribosomal_Su5_D2-typ_SF"/>
</dbReference>
<dbReference type="InterPro" id="IPR042121">
    <property type="entry name" value="MutL_C_regsub"/>
</dbReference>
<feature type="domain" description="MutL C-terminal dimerisation" evidence="7">
    <location>
        <begin position="488"/>
        <end position="639"/>
    </location>
</feature>
<dbReference type="Gene3D" id="3.30.1370.100">
    <property type="entry name" value="MutL, C-terminal domain, regulatory subdomain"/>
    <property type="match status" value="1"/>
</dbReference>
<keyword evidence="3 5" id="KW-0227">DNA damage</keyword>
<dbReference type="AlphaFoldDB" id="A0A1Y2SRP0"/>
<dbReference type="GO" id="GO:0032300">
    <property type="term" value="C:mismatch repair complex"/>
    <property type="evidence" value="ECO:0007669"/>
    <property type="project" value="InterPro"/>
</dbReference>
<accession>A0A1Y2SRP0</accession>
<dbReference type="GO" id="GO:0016887">
    <property type="term" value="F:ATP hydrolysis activity"/>
    <property type="evidence" value="ECO:0007669"/>
    <property type="project" value="InterPro"/>
</dbReference>
<dbReference type="Proteomes" id="UP000194204">
    <property type="component" value="Unassembled WGS sequence"/>
</dbReference>
<dbReference type="CDD" id="cd03482">
    <property type="entry name" value="MutL_Trans_MutL"/>
    <property type="match status" value="1"/>
</dbReference>
<feature type="region of interest" description="Disordered" evidence="6">
    <location>
        <begin position="350"/>
        <end position="420"/>
    </location>
</feature>
<evidence type="ECO:0000259" key="7">
    <source>
        <dbReference type="SMART" id="SM00853"/>
    </source>
</evidence>
<dbReference type="InterPro" id="IPR020667">
    <property type="entry name" value="DNA_mismatch_repair_MutL"/>
</dbReference>
<dbReference type="Gene3D" id="3.30.1540.20">
    <property type="entry name" value="MutL, C-terminal domain, dimerisation subdomain"/>
    <property type="match status" value="1"/>
</dbReference>
<dbReference type="OrthoDB" id="9763467at2"/>
<dbReference type="PANTHER" id="PTHR10073:SF12">
    <property type="entry name" value="DNA MISMATCH REPAIR PROTEIN MLH1"/>
    <property type="match status" value="1"/>
</dbReference>
<dbReference type="SMART" id="SM00853">
    <property type="entry name" value="MutL_C"/>
    <property type="match status" value="1"/>
</dbReference>
<dbReference type="InterPro" id="IPR014762">
    <property type="entry name" value="DNA_mismatch_repair_CS"/>
</dbReference>
<feature type="domain" description="DNA mismatch repair protein S5" evidence="8">
    <location>
        <begin position="212"/>
        <end position="330"/>
    </location>
</feature>
<dbReference type="InterPro" id="IPR013507">
    <property type="entry name" value="DNA_mismatch_S5_2-like"/>
</dbReference>
<dbReference type="SUPFAM" id="SSF55874">
    <property type="entry name" value="ATPase domain of HSP90 chaperone/DNA topoisomerase II/histidine kinase"/>
    <property type="match status" value="1"/>
</dbReference>
<evidence type="ECO:0000256" key="4">
    <source>
        <dbReference type="ARBA" id="ARBA00023204"/>
    </source>
</evidence>
<name>A0A1Y2SRP0_9GAMM</name>
<comment type="caution">
    <text evidence="9">The sequence shown here is derived from an EMBL/GenBank/DDBJ whole genome shotgun (WGS) entry which is preliminary data.</text>
</comment>
<feature type="region of interest" description="Disordered" evidence="6">
    <location>
        <begin position="434"/>
        <end position="475"/>
    </location>
</feature>
<proteinExistence type="inferred from homology"/>
<dbReference type="Gene3D" id="3.30.565.10">
    <property type="entry name" value="Histidine kinase-like ATPase, C-terminal domain"/>
    <property type="match status" value="1"/>
</dbReference>
<feature type="compositionally biased region" description="Low complexity" evidence="6">
    <location>
        <begin position="446"/>
        <end position="462"/>
    </location>
</feature>
<organism evidence="9 10">
    <name type="scientific">Xenorhabdus beddingii</name>
    <dbReference type="NCBI Taxonomy" id="40578"/>
    <lineage>
        <taxon>Bacteria</taxon>
        <taxon>Pseudomonadati</taxon>
        <taxon>Pseudomonadota</taxon>
        <taxon>Gammaproteobacteria</taxon>
        <taxon>Enterobacterales</taxon>
        <taxon>Morganellaceae</taxon>
        <taxon>Xenorhabdus</taxon>
    </lineage>
</organism>
<dbReference type="SMART" id="SM01340">
    <property type="entry name" value="DNA_mis_repair"/>
    <property type="match status" value="1"/>
</dbReference>
<keyword evidence="10" id="KW-1185">Reference proteome</keyword>
<evidence type="ECO:0000313" key="9">
    <source>
        <dbReference type="EMBL" id="OTA20815.1"/>
    </source>
</evidence>
<feature type="compositionally biased region" description="Basic and acidic residues" evidence="6">
    <location>
        <begin position="374"/>
        <end position="420"/>
    </location>
</feature>
<evidence type="ECO:0000256" key="3">
    <source>
        <dbReference type="ARBA" id="ARBA00022763"/>
    </source>
</evidence>
<evidence type="ECO:0000256" key="6">
    <source>
        <dbReference type="SAM" id="MobiDB-lite"/>
    </source>
</evidence>
<dbReference type="FunFam" id="3.30.565.10:FF:000003">
    <property type="entry name" value="DNA mismatch repair endonuclease MutL"/>
    <property type="match status" value="1"/>
</dbReference>
<keyword evidence="4 5" id="KW-0234">DNA repair</keyword>
<comment type="function">
    <text evidence="5">This protein is involved in the repair of mismatches in DNA. It is required for dam-dependent methyl-directed DNA mismatch repair. May act as a 'molecular matchmaker', a protein that promotes the formation of a stable complex between two or more DNA-binding proteins in an ATP-dependent manner without itself being part of a final effector complex.</text>
</comment>
<dbReference type="HAMAP" id="MF_00149">
    <property type="entry name" value="DNA_mis_repair"/>
    <property type="match status" value="1"/>
</dbReference>
<evidence type="ECO:0000259" key="8">
    <source>
        <dbReference type="SMART" id="SM01340"/>
    </source>
</evidence>
<sequence>MAIKILPPQLANQIAAGEVVERPASVVKELVENSLDAGATRIDIDIERGGAKLIRIRDNGCGISQHDLTLALARHATSKIASLDDLEAIMSMGFRGEALASISSVSRLTLTSRPESQTEAWQSYAEGRDMEVTVKPAAHPVGTTVEVLDLFYNTPARRKFLRTEKTEFSHIDEVVRRIALARLDVGINLNHNGKLVRQYRPAKEESQHERRLAAICGTAFVQQALVLSWQHDSLSIKGWVADPMNAVAGSDIQYCYVNGRMMRDRLINHAIRQAYQDLIQGEQQPAYVLYLEIDPHQVDVNVHPAKHEVRFHQARLVHDFIYQGVSAVLKQRSKGVELALGCQEPAANWVPENRPSAGENHFLRKSVAPTDAGSARRHDKDDLDKKPGSGEHLHSGRETQRSPHGETPHGETYHGESYQKKQGELYQKLIQSSPEEKRPLFPERIPSMPNSSSSGSKSTPATPRQPGQGNNDGVEKYHSGKAYSFGKVLSIYAGCHALIESPSGIGLLSLPVAERWLKQAQLTPGEQGLKSQPLLIPLKLALSQAEIDALKQNSELLRTFGIESTVAHGKVTIHAVSLPLRQQNLPKLLPALLGYLGELSAASTEQAALVEQEALAEQAVLVEKIAIWLSRHVGSEHEMWNVAQAVQLLADVERLCPQLVGSPPEGLLQLIDLQAVVARLNHE</sequence>
<evidence type="ECO:0000256" key="2">
    <source>
        <dbReference type="ARBA" id="ARBA00021975"/>
    </source>
</evidence>
<evidence type="ECO:0000256" key="1">
    <source>
        <dbReference type="ARBA" id="ARBA00006082"/>
    </source>
</evidence>
<dbReference type="FunFam" id="3.30.230.10:FF:000013">
    <property type="entry name" value="DNA mismatch repair endonuclease MutL"/>
    <property type="match status" value="1"/>
</dbReference>
<dbReference type="InterPro" id="IPR042120">
    <property type="entry name" value="MutL_C_dimsub"/>
</dbReference>
<dbReference type="PANTHER" id="PTHR10073">
    <property type="entry name" value="DNA MISMATCH REPAIR PROTEIN MLH, PMS, MUTL"/>
    <property type="match status" value="1"/>
</dbReference>